<reference evidence="3" key="1">
    <citation type="submission" date="2021-01" db="EMBL/GenBank/DDBJ databases">
        <title>Genome sequence of strain Noviherbaspirillum sp. DKR-6.</title>
        <authorList>
            <person name="Chaudhary D.K."/>
        </authorList>
    </citation>
    <scope>NUCLEOTIDE SEQUENCE</scope>
    <source>
        <strain evidence="3">DKR-6</strain>
    </source>
</reference>
<dbReference type="Proteomes" id="UP000622890">
    <property type="component" value="Unassembled WGS sequence"/>
</dbReference>
<proteinExistence type="predicted"/>
<dbReference type="AlphaFoldDB" id="A0A934SXW1"/>
<gene>
    <name evidence="3" type="ORF">JJB74_23285</name>
</gene>
<dbReference type="InterPro" id="IPR006311">
    <property type="entry name" value="TAT_signal"/>
</dbReference>
<evidence type="ECO:0000259" key="2">
    <source>
        <dbReference type="Pfam" id="PF13472"/>
    </source>
</evidence>
<evidence type="ECO:0000313" key="4">
    <source>
        <dbReference type="Proteomes" id="UP000622890"/>
    </source>
</evidence>
<feature type="domain" description="SGNH hydrolase-type esterase" evidence="2">
    <location>
        <begin position="35"/>
        <end position="202"/>
    </location>
</feature>
<organism evidence="3 4">
    <name type="scientific">Noviherbaspirillum pedocola</name>
    <dbReference type="NCBI Taxonomy" id="2801341"/>
    <lineage>
        <taxon>Bacteria</taxon>
        <taxon>Pseudomonadati</taxon>
        <taxon>Pseudomonadota</taxon>
        <taxon>Betaproteobacteria</taxon>
        <taxon>Burkholderiales</taxon>
        <taxon>Oxalobacteraceae</taxon>
        <taxon>Noviherbaspirillum</taxon>
    </lineage>
</organism>
<dbReference type="InterPro" id="IPR013830">
    <property type="entry name" value="SGNH_hydro"/>
</dbReference>
<feature type="signal peptide" evidence="1">
    <location>
        <begin position="1"/>
        <end position="22"/>
    </location>
</feature>
<dbReference type="InterPro" id="IPR036514">
    <property type="entry name" value="SGNH_hydro_sf"/>
</dbReference>
<dbReference type="GO" id="GO:0016788">
    <property type="term" value="F:hydrolase activity, acting on ester bonds"/>
    <property type="evidence" value="ECO:0007669"/>
    <property type="project" value="UniProtKB-ARBA"/>
</dbReference>
<dbReference type="SUPFAM" id="SSF52266">
    <property type="entry name" value="SGNH hydrolase"/>
    <property type="match status" value="1"/>
</dbReference>
<dbReference type="PROSITE" id="PS51318">
    <property type="entry name" value="TAT"/>
    <property type="match status" value="1"/>
</dbReference>
<sequence>MACARRAFLSLAALGMAGAALGAAQRGANMKHVVLLGDSVFDNARYVDGKPDVLARLRSHLAEGWKASLLAVDGAVTRDIAAQVARLSGDASHLVMSIGGNDALMRQNILEQPSRSVGEALALMARLLREFESSYRDAVAAAMQPGLPLTICTIYNGNFPDPAYRERIMAAAALFDDVIIRVATEHRLGVLDLRSICSQPSDYANAIEPSSSGADKIAQAIIRAVGQHDASRPGALILSR</sequence>
<dbReference type="Gene3D" id="3.40.50.1110">
    <property type="entry name" value="SGNH hydrolase"/>
    <property type="match status" value="1"/>
</dbReference>
<feature type="chain" id="PRO_5036782262" evidence="1">
    <location>
        <begin position="23"/>
        <end position="240"/>
    </location>
</feature>
<evidence type="ECO:0000313" key="3">
    <source>
        <dbReference type="EMBL" id="MBK4737553.1"/>
    </source>
</evidence>
<dbReference type="RefSeq" id="WP_200595923.1">
    <property type="nucleotide sequence ID" value="NZ_JAEPBG010000012.1"/>
</dbReference>
<dbReference type="CDD" id="cd00229">
    <property type="entry name" value="SGNH_hydrolase"/>
    <property type="match status" value="1"/>
</dbReference>
<evidence type="ECO:0000256" key="1">
    <source>
        <dbReference type="SAM" id="SignalP"/>
    </source>
</evidence>
<keyword evidence="3" id="KW-0378">Hydrolase</keyword>
<dbReference type="EMBL" id="JAEPBG010000012">
    <property type="protein sequence ID" value="MBK4737553.1"/>
    <property type="molecule type" value="Genomic_DNA"/>
</dbReference>
<dbReference type="Pfam" id="PF13472">
    <property type="entry name" value="Lipase_GDSL_2"/>
    <property type="match status" value="1"/>
</dbReference>
<accession>A0A934SXW1</accession>
<comment type="caution">
    <text evidence="3">The sequence shown here is derived from an EMBL/GenBank/DDBJ whole genome shotgun (WGS) entry which is preliminary data.</text>
</comment>
<keyword evidence="4" id="KW-1185">Reference proteome</keyword>
<keyword evidence="1" id="KW-0732">Signal</keyword>
<name>A0A934SXW1_9BURK</name>
<protein>
    <submittedName>
        <fullName evidence="3">SGNH/GDSL hydrolase family protein</fullName>
    </submittedName>
</protein>